<gene>
    <name evidence="2" type="ORF">SISSUDRAFT_186179</name>
</gene>
<keyword evidence="1" id="KW-1133">Transmembrane helix</keyword>
<name>A0A166AFW0_9AGAM</name>
<feature type="transmembrane region" description="Helical" evidence="1">
    <location>
        <begin position="102"/>
        <end position="121"/>
    </location>
</feature>
<dbReference type="EMBL" id="KV428145">
    <property type="protein sequence ID" value="KZT35282.1"/>
    <property type="molecule type" value="Genomic_DNA"/>
</dbReference>
<reference evidence="2 3" key="1">
    <citation type="journal article" date="2016" name="Mol. Biol. Evol.">
        <title>Comparative Genomics of Early-Diverging Mushroom-Forming Fungi Provides Insights into the Origins of Lignocellulose Decay Capabilities.</title>
        <authorList>
            <person name="Nagy L.G."/>
            <person name="Riley R."/>
            <person name="Tritt A."/>
            <person name="Adam C."/>
            <person name="Daum C."/>
            <person name="Floudas D."/>
            <person name="Sun H."/>
            <person name="Yadav J.S."/>
            <person name="Pangilinan J."/>
            <person name="Larsson K.H."/>
            <person name="Matsuura K."/>
            <person name="Barry K."/>
            <person name="Labutti K."/>
            <person name="Kuo R."/>
            <person name="Ohm R.A."/>
            <person name="Bhattacharya S.S."/>
            <person name="Shirouzu T."/>
            <person name="Yoshinaga Y."/>
            <person name="Martin F.M."/>
            <person name="Grigoriev I.V."/>
            <person name="Hibbett D.S."/>
        </authorList>
    </citation>
    <scope>NUCLEOTIDE SEQUENCE [LARGE SCALE GENOMIC DNA]</scope>
    <source>
        <strain evidence="2 3">HHB10207 ss-3</strain>
    </source>
</reference>
<accession>A0A166AFW0</accession>
<proteinExistence type="predicted"/>
<keyword evidence="3" id="KW-1185">Reference proteome</keyword>
<evidence type="ECO:0000313" key="2">
    <source>
        <dbReference type="EMBL" id="KZT35282.1"/>
    </source>
</evidence>
<dbReference type="Proteomes" id="UP000076798">
    <property type="component" value="Unassembled WGS sequence"/>
</dbReference>
<keyword evidence="1" id="KW-0472">Membrane</keyword>
<evidence type="ECO:0000313" key="3">
    <source>
        <dbReference type="Proteomes" id="UP000076798"/>
    </source>
</evidence>
<protein>
    <submittedName>
        <fullName evidence="2">Uncharacterized protein</fullName>
    </submittedName>
</protein>
<dbReference type="AlphaFoldDB" id="A0A166AFW0"/>
<feature type="transmembrane region" description="Helical" evidence="1">
    <location>
        <begin position="39"/>
        <end position="62"/>
    </location>
</feature>
<keyword evidence="1" id="KW-0812">Transmembrane</keyword>
<evidence type="ECO:0000256" key="1">
    <source>
        <dbReference type="SAM" id="Phobius"/>
    </source>
</evidence>
<sequence>MTFSCLSHHSSSFVSLYLPIRRLVVLVTYISDEPIGSRIVFSFVFCTLSYFLPFLSLPSAVFSLSLIHPLGRGARVCYIRNNDPGHVLANLLTYYFALSSRQLSLCSISCFVYTCICIRHLRKTITPN</sequence>
<organism evidence="2 3">
    <name type="scientific">Sistotremastrum suecicum HHB10207 ss-3</name>
    <dbReference type="NCBI Taxonomy" id="1314776"/>
    <lineage>
        <taxon>Eukaryota</taxon>
        <taxon>Fungi</taxon>
        <taxon>Dikarya</taxon>
        <taxon>Basidiomycota</taxon>
        <taxon>Agaricomycotina</taxon>
        <taxon>Agaricomycetes</taxon>
        <taxon>Sistotremastrales</taxon>
        <taxon>Sistotremastraceae</taxon>
        <taxon>Sistotremastrum</taxon>
    </lineage>
</organism>